<dbReference type="PANTHER" id="PTHR44809">
    <property type="match status" value="1"/>
</dbReference>
<evidence type="ECO:0000313" key="3">
    <source>
        <dbReference type="EMBL" id="MDR7299778.1"/>
    </source>
</evidence>
<comment type="caution">
    <text evidence="3">The sequence shown here is derived from an EMBL/GenBank/DDBJ whole genome shotgun (WGS) entry which is preliminary data.</text>
</comment>
<name>A0ABU1ZGM4_9BURK</name>
<dbReference type="RefSeq" id="WP_409036409.1">
    <property type="nucleotide sequence ID" value="NZ_JAVDXQ010000010.1"/>
</dbReference>
<evidence type="ECO:0000313" key="4">
    <source>
        <dbReference type="Proteomes" id="UP001180536"/>
    </source>
</evidence>
<evidence type="ECO:0000256" key="1">
    <source>
        <dbReference type="PROSITE-ProRule" id="PRU00339"/>
    </source>
</evidence>
<feature type="domain" description="HTH merR-type" evidence="2">
    <location>
        <begin position="7"/>
        <end position="69"/>
    </location>
</feature>
<keyword evidence="4" id="KW-1185">Reference proteome</keyword>
<sequence>MGLDAPYPLRQALRLTGLTQRFLDRLVEQGVVAPRDGQRFSHQDVVVLRTAKALRDAGVPPRKVVQALRRVKDSLAPGALSGVRLRAHAGGVEARTPDRQRIDAHTGQALLPFDDDEAAAVRPLADEPAAGEWLRQAQALEASDSAAAEDAYRRALALDPCCSAAYINLGALLCEARRCEEAVALYEQALDHCEATPLVHFNRATALEDVGRPHQAVAAYERALALDPRLADAHYNLGVLLEQLGDHQGSLRHLNAYRRQRP</sequence>
<dbReference type="SUPFAM" id="SSF48452">
    <property type="entry name" value="TPR-like"/>
    <property type="match status" value="1"/>
</dbReference>
<accession>A0ABU1ZGM4</accession>
<gene>
    <name evidence="3" type="ORF">J2X16_005148</name>
</gene>
<evidence type="ECO:0000259" key="2">
    <source>
        <dbReference type="Pfam" id="PF13411"/>
    </source>
</evidence>
<dbReference type="SMART" id="SM00028">
    <property type="entry name" value="TPR"/>
    <property type="match status" value="4"/>
</dbReference>
<dbReference type="InterPro" id="IPR052943">
    <property type="entry name" value="TMTC_O-mannosyl-trnsfr"/>
</dbReference>
<organism evidence="3 4">
    <name type="scientific">Pelomonas aquatica</name>
    <dbReference type="NCBI Taxonomy" id="431058"/>
    <lineage>
        <taxon>Bacteria</taxon>
        <taxon>Pseudomonadati</taxon>
        <taxon>Pseudomonadota</taxon>
        <taxon>Betaproteobacteria</taxon>
        <taxon>Burkholderiales</taxon>
        <taxon>Sphaerotilaceae</taxon>
        <taxon>Roseateles</taxon>
    </lineage>
</organism>
<proteinExistence type="predicted"/>
<reference evidence="3 4" key="1">
    <citation type="submission" date="2023-07" db="EMBL/GenBank/DDBJ databases">
        <title>Sorghum-associated microbial communities from plants grown in Nebraska, USA.</title>
        <authorList>
            <person name="Schachtman D."/>
        </authorList>
    </citation>
    <scope>NUCLEOTIDE SEQUENCE [LARGE SCALE GENOMIC DNA]</scope>
    <source>
        <strain evidence="3 4">BE310</strain>
    </source>
</reference>
<dbReference type="InterPro" id="IPR011990">
    <property type="entry name" value="TPR-like_helical_dom_sf"/>
</dbReference>
<dbReference type="Gene3D" id="1.25.40.10">
    <property type="entry name" value="Tetratricopeptide repeat domain"/>
    <property type="match status" value="1"/>
</dbReference>
<dbReference type="PROSITE" id="PS50005">
    <property type="entry name" value="TPR"/>
    <property type="match status" value="1"/>
</dbReference>
<feature type="repeat" description="TPR" evidence="1">
    <location>
        <begin position="197"/>
        <end position="230"/>
    </location>
</feature>
<dbReference type="Pfam" id="PF13432">
    <property type="entry name" value="TPR_16"/>
    <property type="match status" value="2"/>
</dbReference>
<dbReference type="PANTHER" id="PTHR44809:SF1">
    <property type="entry name" value="PROTEIN O-MANNOSYL-TRANSFERASE TMTC1"/>
    <property type="match status" value="1"/>
</dbReference>
<dbReference type="Gene3D" id="1.10.1660.10">
    <property type="match status" value="1"/>
</dbReference>
<dbReference type="InterPro" id="IPR000551">
    <property type="entry name" value="MerR-type_HTH_dom"/>
</dbReference>
<keyword evidence="1" id="KW-0802">TPR repeat</keyword>
<protein>
    <submittedName>
        <fullName evidence="3">Tetratricopeptide (TPR) repeat protein</fullName>
    </submittedName>
</protein>
<dbReference type="EMBL" id="JAVDXQ010000010">
    <property type="protein sequence ID" value="MDR7299778.1"/>
    <property type="molecule type" value="Genomic_DNA"/>
</dbReference>
<dbReference type="InterPro" id="IPR019734">
    <property type="entry name" value="TPR_rpt"/>
</dbReference>
<dbReference type="Proteomes" id="UP001180536">
    <property type="component" value="Unassembled WGS sequence"/>
</dbReference>
<dbReference type="Pfam" id="PF13411">
    <property type="entry name" value="MerR_1"/>
    <property type="match status" value="1"/>
</dbReference>